<protein>
    <recommendedName>
        <fullName evidence="1">Reverse transcriptase domain-containing protein</fullName>
    </recommendedName>
</protein>
<evidence type="ECO:0000259" key="1">
    <source>
        <dbReference type="PROSITE" id="PS50878"/>
    </source>
</evidence>
<keyword evidence="3" id="KW-1185">Reference proteome</keyword>
<feature type="domain" description="Reverse transcriptase" evidence="1">
    <location>
        <begin position="66"/>
        <end position="331"/>
    </location>
</feature>
<sequence>MQKDPRPGSEPRTFKATALTNAQPSSVLNDSNVFKTTNRSADGILGIVVKECASELAGILTKLFNLSLSQASVPSCLKSATIIPIPKKSSRDSLNDHRPVALTPVITKCLERLISNHIRTCLPTSFDPLQLAYWGNRSTEDAIALTLHTTLSHLETRGSYVRMLFIDFRSAFNTIIPDILISKLLSLQIPPSTCHWIKDFLTNRPQHVQLGSHLSSSILLSTSSPQGCVLSPLLYTLYTSDCTASHPSTAIFKFADDTTVVGFITDGEEAAYWAEVSNLSRWCSDNNLTLNIQKTKELILDFTRHSHTHAPLLINGEHVDCVPSRFPGTIISADLSWSANTRALVKKAQQRLHFLRVLRRCGLDHQKLLLAFYHCSVESTFTYSLSVWYAGSTAEDRKADQRTINTAQRIIGCTLPSLEAISRTRCLKRTAAILRDPTHPAHCLFDLLPSGRRFRSVKSYTTRLSNSFFPWAIRTFNTTAPFNPPHPHQ</sequence>
<name>A0A8C6MLD6_NOTFU</name>
<accession>A0A8C6MLD6</accession>
<dbReference type="PANTHER" id="PTHR47510:SF3">
    <property type="entry name" value="ENDO_EXONUCLEASE_PHOSPHATASE DOMAIN-CONTAINING PROTEIN"/>
    <property type="match status" value="1"/>
</dbReference>
<reference evidence="2" key="2">
    <citation type="submission" date="2025-08" db="UniProtKB">
        <authorList>
            <consortium name="Ensembl"/>
        </authorList>
    </citation>
    <scope>IDENTIFICATION</scope>
</reference>
<dbReference type="SUPFAM" id="SSF56672">
    <property type="entry name" value="DNA/RNA polymerases"/>
    <property type="match status" value="1"/>
</dbReference>
<proteinExistence type="predicted"/>
<dbReference type="InterPro" id="IPR015095">
    <property type="entry name" value="AlkB_hom8_N"/>
</dbReference>
<dbReference type="PROSITE" id="PS50878">
    <property type="entry name" value="RT_POL"/>
    <property type="match status" value="1"/>
</dbReference>
<dbReference type="InterPro" id="IPR043502">
    <property type="entry name" value="DNA/RNA_pol_sf"/>
</dbReference>
<dbReference type="GO" id="GO:0008168">
    <property type="term" value="F:methyltransferase activity"/>
    <property type="evidence" value="ECO:0007669"/>
    <property type="project" value="InterPro"/>
</dbReference>
<dbReference type="GO" id="GO:0016706">
    <property type="term" value="F:2-oxoglutarate-dependent dioxygenase activity"/>
    <property type="evidence" value="ECO:0007669"/>
    <property type="project" value="InterPro"/>
</dbReference>
<dbReference type="Proteomes" id="UP000694548">
    <property type="component" value="Chromosome sgr14"/>
</dbReference>
<dbReference type="AlphaFoldDB" id="A0A8C6MLD6"/>
<dbReference type="InterPro" id="IPR000477">
    <property type="entry name" value="RT_dom"/>
</dbReference>
<evidence type="ECO:0000313" key="3">
    <source>
        <dbReference type="Proteomes" id="UP000694548"/>
    </source>
</evidence>
<organism evidence="2 3">
    <name type="scientific">Nothobranchius furzeri</name>
    <name type="common">Turquoise killifish</name>
    <dbReference type="NCBI Taxonomy" id="105023"/>
    <lineage>
        <taxon>Eukaryota</taxon>
        <taxon>Metazoa</taxon>
        <taxon>Chordata</taxon>
        <taxon>Craniata</taxon>
        <taxon>Vertebrata</taxon>
        <taxon>Euteleostomi</taxon>
        <taxon>Actinopterygii</taxon>
        <taxon>Neopterygii</taxon>
        <taxon>Teleostei</taxon>
        <taxon>Neoteleostei</taxon>
        <taxon>Acanthomorphata</taxon>
        <taxon>Ovalentaria</taxon>
        <taxon>Atherinomorphae</taxon>
        <taxon>Cyprinodontiformes</taxon>
        <taxon>Nothobranchiidae</taxon>
        <taxon>Nothobranchius</taxon>
    </lineage>
</organism>
<dbReference type="GeneTree" id="ENSGT01120000271821"/>
<reference evidence="2" key="3">
    <citation type="submission" date="2025-09" db="UniProtKB">
        <authorList>
            <consortium name="Ensembl"/>
        </authorList>
    </citation>
    <scope>IDENTIFICATION</scope>
</reference>
<dbReference type="Pfam" id="PF00078">
    <property type="entry name" value="RVT_1"/>
    <property type="match status" value="1"/>
</dbReference>
<dbReference type="PANTHER" id="PTHR47510">
    <property type="entry name" value="REVERSE TRANSCRIPTASE DOMAIN-CONTAINING PROTEIN"/>
    <property type="match status" value="1"/>
</dbReference>
<dbReference type="CDD" id="cd01650">
    <property type="entry name" value="RT_nLTR_like"/>
    <property type="match status" value="1"/>
</dbReference>
<evidence type="ECO:0000313" key="2">
    <source>
        <dbReference type="Ensembl" id="ENSNFUP00015035668.1"/>
    </source>
</evidence>
<reference evidence="2" key="1">
    <citation type="submission" date="2014-08" db="EMBL/GenBank/DDBJ databases">
        <authorList>
            <person name="Senf B."/>
            <person name="Petzold A."/>
            <person name="Downie B.R."/>
            <person name="Koch P."/>
            <person name="Platzer M."/>
        </authorList>
    </citation>
    <scope>NUCLEOTIDE SEQUENCE [LARGE SCALE GENOMIC DNA]</scope>
    <source>
        <strain evidence="2">GRZ</strain>
    </source>
</reference>
<dbReference type="Pfam" id="PF09004">
    <property type="entry name" value="ALKBH8_N"/>
    <property type="match status" value="1"/>
</dbReference>
<dbReference type="Ensembl" id="ENSNFUT00015037245.1">
    <property type="protein sequence ID" value="ENSNFUP00015035668.1"/>
    <property type="gene ID" value="ENSNFUG00015017315.1"/>
</dbReference>